<proteinExistence type="predicted"/>
<comment type="caution">
    <text evidence="1">The sequence shown here is derived from an EMBL/GenBank/DDBJ whole genome shotgun (WGS) entry which is preliminary data.</text>
</comment>
<sequence>MRTQTTTVEEAWEEAECHQMMQTLPPLGMVVAVETEPTHQEQLNEVVSSVYVALHPIGSSGLG</sequence>
<dbReference type="AlphaFoldDB" id="A0A5B7E808"/>
<evidence type="ECO:0000313" key="2">
    <source>
        <dbReference type="Proteomes" id="UP000324222"/>
    </source>
</evidence>
<reference evidence="1 2" key="1">
    <citation type="submission" date="2019-05" db="EMBL/GenBank/DDBJ databases">
        <title>Another draft genome of Portunus trituberculatus and its Hox gene families provides insights of decapod evolution.</title>
        <authorList>
            <person name="Jeong J.-H."/>
            <person name="Song I."/>
            <person name="Kim S."/>
            <person name="Choi T."/>
            <person name="Kim D."/>
            <person name="Ryu S."/>
            <person name="Kim W."/>
        </authorList>
    </citation>
    <scope>NUCLEOTIDE SEQUENCE [LARGE SCALE GENOMIC DNA]</scope>
    <source>
        <tissue evidence="1">Muscle</tissue>
    </source>
</reference>
<dbReference type="Proteomes" id="UP000324222">
    <property type="component" value="Unassembled WGS sequence"/>
</dbReference>
<protein>
    <submittedName>
        <fullName evidence="1">Uncharacterized protein</fullName>
    </submittedName>
</protein>
<gene>
    <name evidence="1" type="ORF">E2C01_022584</name>
</gene>
<keyword evidence="2" id="KW-1185">Reference proteome</keyword>
<accession>A0A5B7E808</accession>
<dbReference type="EMBL" id="VSRR010002058">
    <property type="protein sequence ID" value="MPC29356.1"/>
    <property type="molecule type" value="Genomic_DNA"/>
</dbReference>
<organism evidence="1 2">
    <name type="scientific">Portunus trituberculatus</name>
    <name type="common">Swimming crab</name>
    <name type="synonym">Neptunus trituberculatus</name>
    <dbReference type="NCBI Taxonomy" id="210409"/>
    <lineage>
        <taxon>Eukaryota</taxon>
        <taxon>Metazoa</taxon>
        <taxon>Ecdysozoa</taxon>
        <taxon>Arthropoda</taxon>
        <taxon>Crustacea</taxon>
        <taxon>Multicrustacea</taxon>
        <taxon>Malacostraca</taxon>
        <taxon>Eumalacostraca</taxon>
        <taxon>Eucarida</taxon>
        <taxon>Decapoda</taxon>
        <taxon>Pleocyemata</taxon>
        <taxon>Brachyura</taxon>
        <taxon>Eubrachyura</taxon>
        <taxon>Portunoidea</taxon>
        <taxon>Portunidae</taxon>
        <taxon>Portuninae</taxon>
        <taxon>Portunus</taxon>
    </lineage>
</organism>
<evidence type="ECO:0000313" key="1">
    <source>
        <dbReference type="EMBL" id="MPC29356.1"/>
    </source>
</evidence>
<name>A0A5B7E808_PORTR</name>